<reference evidence="1" key="1">
    <citation type="submission" date="2023-03" db="EMBL/GenBank/DDBJ databases">
        <title>Massive genome expansion in bonnet fungi (Mycena s.s.) driven by repeated elements and novel gene families across ecological guilds.</title>
        <authorList>
            <consortium name="Lawrence Berkeley National Laboratory"/>
            <person name="Harder C.B."/>
            <person name="Miyauchi S."/>
            <person name="Viragh M."/>
            <person name="Kuo A."/>
            <person name="Thoen E."/>
            <person name="Andreopoulos B."/>
            <person name="Lu D."/>
            <person name="Skrede I."/>
            <person name="Drula E."/>
            <person name="Henrissat B."/>
            <person name="Morin E."/>
            <person name="Kohler A."/>
            <person name="Barry K."/>
            <person name="LaButti K."/>
            <person name="Morin E."/>
            <person name="Salamov A."/>
            <person name="Lipzen A."/>
            <person name="Mereny Z."/>
            <person name="Hegedus B."/>
            <person name="Baldrian P."/>
            <person name="Stursova M."/>
            <person name="Weitz H."/>
            <person name="Taylor A."/>
            <person name="Grigoriev I.V."/>
            <person name="Nagy L.G."/>
            <person name="Martin F."/>
            <person name="Kauserud H."/>
        </authorList>
    </citation>
    <scope>NUCLEOTIDE SEQUENCE</scope>
    <source>
        <strain evidence="1">CBHHK182m</strain>
    </source>
</reference>
<gene>
    <name evidence="1" type="ORF">B0H16DRAFT_1510678</name>
</gene>
<organism evidence="1 2">
    <name type="scientific">Mycena metata</name>
    <dbReference type="NCBI Taxonomy" id="1033252"/>
    <lineage>
        <taxon>Eukaryota</taxon>
        <taxon>Fungi</taxon>
        <taxon>Dikarya</taxon>
        <taxon>Basidiomycota</taxon>
        <taxon>Agaricomycotina</taxon>
        <taxon>Agaricomycetes</taxon>
        <taxon>Agaricomycetidae</taxon>
        <taxon>Agaricales</taxon>
        <taxon>Marasmiineae</taxon>
        <taxon>Mycenaceae</taxon>
        <taxon>Mycena</taxon>
    </lineage>
</organism>
<proteinExistence type="predicted"/>
<protein>
    <submittedName>
        <fullName evidence="1">Uncharacterized protein</fullName>
    </submittedName>
</protein>
<dbReference type="Proteomes" id="UP001215598">
    <property type="component" value="Unassembled WGS sequence"/>
</dbReference>
<name>A0AAD7JXK5_9AGAR</name>
<dbReference type="EMBL" id="JARKIB010000012">
    <property type="protein sequence ID" value="KAJ7773996.1"/>
    <property type="molecule type" value="Genomic_DNA"/>
</dbReference>
<comment type="caution">
    <text evidence="1">The sequence shown here is derived from an EMBL/GenBank/DDBJ whole genome shotgun (WGS) entry which is preliminary data.</text>
</comment>
<dbReference type="AlphaFoldDB" id="A0AAD7JXK5"/>
<evidence type="ECO:0000313" key="2">
    <source>
        <dbReference type="Proteomes" id="UP001215598"/>
    </source>
</evidence>
<keyword evidence="2" id="KW-1185">Reference proteome</keyword>
<accession>A0AAD7JXK5</accession>
<sequence length="254" mass="29025">MAFLERCFSLRSEKPVLMLTYPLYQGEKEGRVADAHTIVPTAIKQPFSLSSFPNQTKATRIVLTYRRYQGKKEGPVADGPHLHRIKLFFCRGCLLSLFIKLHFKPGQGREGRPCCPHLQRGCGWSEFASYRGLPRVYVRVFLSFNAFVIQYSIFNAVAHGSHLHEIILGELQEYCRKCSFESIAGHEVESRSLLLQLKLEVETKHRAGPRTRSLSFYIGVRTRLWKSYIGKKGTWTRAPGKSSEELPALFCETP</sequence>
<evidence type="ECO:0000313" key="1">
    <source>
        <dbReference type="EMBL" id="KAJ7773996.1"/>
    </source>
</evidence>